<evidence type="ECO:0000313" key="1">
    <source>
        <dbReference type="EMBL" id="RII42019.1"/>
    </source>
</evidence>
<comment type="caution">
    <text evidence="1">The sequence shown here is derived from an EMBL/GenBank/DDBJ whole genome shotgun (WGS) entry which is preliminary data.</text>
</comment>
<evidence type="ECO:0000313" key="2">
    <source>
        <dbReference type="Proteomes" id="UP000265419"/>
    </source>
</evidence>
<name>A0A399JCN8_9MICC</name>
<reference evidence="1 2" key="1">
    <citation type="submission" date="2018-07" db="EMBL/GenBank/DDBJ databases">
        <title>Arthrobacter sp. nov., isolated from raw cow's milk with high bacterial count.</title>
        <authorList>
            <person name="Hahne J."/>
            <person name="Isele D."/>
            <person name="Lipski A."/>
        </authorList>
    </citation>
    <scope>NUCLEOTIDE SEQUENCE [LARGE SCALE GENOMIC DNA]</scope>
    <source>
        <strain evidence="1 2">JZ R-35</strain>
    </source>
</reference>
<dbReference type="Proteomes" id="UP000265419">
    <property type="component" value="Unassembled WGS sequence"/>
</dbReference>
<protein>
    <submittedName>
        <fullName evidence="1">Uncharacterized protein</fullName>
    </submittedName>
</protein>
<accession>A0A399JCN8</accession>
<dbReference type="EMBL" id="QQXK01000017">
    <property type="protein sequence ID" value="RII42019.1"/>
    <property type="molecule type" value="Genomic_DNA"/>
</dbReference>
<sequence length="126" mass="13008">MAASSAHQVTFFWVPSQGYAQRELKAKETVEKHCSKVTVSASAGSATVETVYFAPAGITAPDSFGLMRRISDSSGSSSQVDHGTTVVVFNGTVGIAAAVKGTNGAARKEATELAKRAYASFMGSAV</sequence>
<keyword evidence="2" id="KW-1185">Reference proteome</keyword>
<organism evidence="1 2">
    <name type="scientific">Galactobacter valiniphilus</name>
    <dbReference type="NCBI Taxonomy" id="2676122"/>
    <lineage>
        <taxon>Bacteria</taxon>
        <taxon>Bacillati</taxon>
        <taxon>Actinomycetota</taxon>
        <taxon>Actinomycetes</taxon>
        <taxon>Micrococcales</taxon>
        <taxon>Micrococcaceae</taxon>
        <taxon>Galactobacter</taxon>
    </lineage>
</organism>
<gene>
    <name evidence="1" type="ORF">DWB68_09565</name>
</gene>
<proteinExistence type="predicted"/>
<dbReference type="AlphaFoldDB" id="A0A399JCN8"/>